<dbReference type="CDD" id="cd00118">
    <property type="entry name" value="LysM"/>
    <property type="match status" value="1"/>
</dbReference>
<feature type="region of interest" description="Disordered" evidence="1">
    <location>
        <begin position="82"/>
        <end position="113"/>
    </location>
</feature>
<dbReference type="InterPro" id="IPR036779">
    <property type="entry name" value="LysM_dom_sf"/>
</dbReference>
<evidence type="ECO:0000313" key="4">
    <source>
        <dbReference type="Proteomes" id="UP000594263"/>
    </source>
</evidence>
<dbReference type="PROSITE" id="PS51782">
    <property type="entry name" value="LYSM"/>
    <property type="match status" value="1"/>
</dbReference>
<dbReference type="Proteomes" id="UP000594263">
    <property type="component" value="Unplaced"/>
</dbReference>
<feature type="compositionally biased region" description="Polar residues" evidence="1">
    <location>
        <begin position="82"/>
        <end position="95"/>
    </location>
</feature>
<protein>
    <recommendedName>
        <fullName evidence="2">LysM domain-containing protein</fullName>
    </recommendedName>
</protein>
<feature type="compositionally biased region" description="Low complexity" evidence="1">
    <location>
        <begin position="242"/>
        <end position="257"/>
    </location>
</feature>
<name>A0A7N0TFD6_KALFE</name>
<feature type="region of interest" description="Disordered" evidence="1">
    <location>
        <begin position="212"/>
        <end position="266"/>
    </location>
</feature>
<reference evidence="3" key="1">
    <citation type="submission" date="2021-01" db="UniProtKB">
        <authorList>
            <consortium name="EnsemblPlants"/>
        </authorList>
    </citation>
    <scope>IDENTIFICATION</scope>
</reference>
<evidence type="ECO:0000313" key="3">
    <source>
        <dbReference type="EnsemblPlants" id="Kaladp0035s0055.1.v1.1"/>
    </source>
</evidence>
<dbReference type="InterPro" id="IPR018392">
    <property type="entry name" value="LysM"/>
</dbReference>
<accession>A0A7N0TFD6</accession>
<dbReference type="Gramene" id="Kaladp0035s0055.1.v1.1">
    <property type="protein sequence ID" value="Kaladp0035s0055.1.v1.1"/>
    <property type="gene ID" value="Kaladp0035s0055.v1.1"/>
</dbReference>
<dbReference type="PANTHER" id="PTHR20932:SF55">
    <property type="entry name" value="LYSM DOMAIN-CONTAINING PROTEIN"/>
    <property type="match status" value="1"/>
</dbReference>
<keyword evidence="4" id="KW-1185">Reference proteome</keyword>
<dbReference type="AlphaFoldDB" id="A0A7N0TFD6"/>
<dbReference type="SUPFAM" id="SSF54106">
    <property type="entry name" value="LysM domain"/>
    <property type="match status" value="1"/>
</dbReference>
<organism evidence="3 4">
    <name type="scientific">Kalanchoe fedtschenkoi</name>
    <name type="common">Lavender scallops</name>
    <name type="synonym">South American air plant</name>
    <dbReference type="NCBI Taxonomy" id="63787"/>
    <lineage>
        <taxon>Eukaryota</taxon>
        <taxon>Viridiplantae</taxon>
        <taxon>Streptophyta</taxon>
        <taxon>Embryophyta</taxon>
        <taxon>Tracheophyta</taxon>
        <taxon>Spermatophyta</taxon>
        <taxon>Magnoliopsida</taxon>
        <taxon>eudicotyledons</taxon>
        <taxon>Gunneridae</taxon>
        <taxon>Pentapetalae</taxon>
        <taxon>Saxifragales</taxon>
        <taxon>Crassulaceae</taxon>
        <taxon>Kalanchoe</taxon>
    </lineage>
</organism>
<dbReference type="Gene3D" id="3.10.350.10">
    <property type="entry name" value="LysM domain"/>
    <property type="match status" value="1"/>
</dbReference>
<evidence type="ECO:0000259" key="2">
    <source>
        <dbReference type="PROSITE" id="PS51782"/>
    </source>
</evidence>
<dbReference type="OMA" id="YSIGQHT"/>
<dbReference type="EnsemblPlants" id="Kaladp0035s0055.1.v1.1">
    <property type="protein sequence ID" value="Kaladp0035s0055.1.v1.1"/>
    <property type="gene ID" value="Kaladp0035s0055.v1.1"/>
</dbReference>
<evidence type="ECO:0000256" key="1">
    <source>
        <dbReference type="SAM" id="MobiDB-lite"/>
    </source>
</evidence>
<dbReference type="PANTHER" id="PTHR20932">
    <property type="entry name" value="LYSM AND PUTATIVE PEPTIDOGLYCAN-BINDING DOMAIN-CONTAINING PROTEIN"/>
    <property type="match status" value="1"/>
</dbReference>
<sequence>MPPLAAANSDHHLPHNCNGVGSEIHGAHVGCILHPVSKYDTLAGVAIKYGVEVADIKRLNGLVTDLQMFALPSLRIPLSGRHSPSYSLSNGSTSPCPGDPVTPSRQLRSPQQKISSSMNDLQKFYALKPPTTKSSSRGIEIGGYKLRKSNGKFTTPETDFCFEKGLTSSDLLLMEPRDGAAEGSVDSYRRRWLKSELDAGWETPEKVLREENDISSRSSFSSITGKGLALRPKSGSRGTLASDDSGWLSSSSSSGDSPRADAPGKVHKSFSLSSMTDQDLSSFSSFWSNTKWSFKPDLQSLSTSTLTKPLLEGLPIVARKIKAALD</sequence>
<feature type="domain" description="LysM" evidence="2">
    <location>
        <begin position="32"/>
        <end position="76"/>
    </location>
</feature>
<proteinExistence type="predicted"/>
<dbReference type="InterPro" id="IPR045030">
    <property type="entry name" value="LYSM1-4"/>
</dbReference>
<feature type="compositionally biased region" description="Polar residues" evidence="1">
    <location>
        <begin position="103"/>
        <end position="113"/>
    </location>
</feature>
<dbReference type="Pfam" id="PF01476">
    <property type="entry name" value="LysM"/>
    <property type="match status" value="1"/>
</dbReference>